<keyword evidence="2" id="KW-1185">Reference proteome</keyword>
<reference evidence="1 2" key="1">
    <citation type="submission" date="2020-06" db="EMBL/GenBank/DDBJ databases">
        <title>NJ-3-1, isolated from saline soil.</title>
        <authorList>
            <person name="Cui H.L."/>
            <person name="Shi X."/>
        </authorList>
    </citation>
    <scope>NUCLEOTIDE SEQUENCE [LARGE SCALE GENOMIC DNA]</scope>
    <source>
        <strain evidence="1 2">NJ-3-1</strain>
    </source>
</reference>
<name>A0A7D5LD46_9EURY</name>
<organism evidence="1 2">
    <name type="scientific">Halorarum salinum</name>
    <dbReference type="NCBI Taxonomy" id="2743089"/>
    <lineage>
        <taxon>Archaea</taxon>
        <taxon>Methanobacteriati</taxon>
        <taxon>Methanobacteriota</taxon>
        <taxon>Stenosarchaea group</taxon>
        <taxon>Halobacteria</taxon>
        <taxon>Halobacteriales</taxon>
        <taxon>Haloferacaceae</taxon>
        <taxon>Halorarum</taxon>
    </lineage>
</organism>
<proteinExistence type="predicted"/>
<dbReference type="OrthoDB" id="342378at2157"/>
<dbReference type="EMBL" id="CP058579">
    <property type="protein sequence ID" value="QLG63734.1"/>
    <property type="molecule type" value="Genomic_DNA"/>
</dbReference>
<dbReference type="AlphaFoldDB" id="A0A7D5LD46"/>
<accession>A0A7D5LD46</accession>
<gene>
    <name evidence="1" type="ORF">HUG12_19195</name>
</gene>
<dbReference type="KEGG" id="halu:HUG12_19195"/>
<dbReference type="GeneID" id="56039632"/>
<evidence type="ECO:0000313" key="1">
    <source>
        <dbReference type="EMBL" id="QLG63734.1"/>
    </source>
</evidence>
<protein>
    <submittedName>
        <fullName evidence="1">Uncharacterized protein</fullName>
    </submittedName>
</protein>
<evidence type="ECO:0000313" key="2">
    <source>
        <dbReference type="Proteomes" id="UP000509626"/>
    </source>
</evidence>
<dbReference type="RefSeq" id="WP_179270318.1">
    <property type="nucleotide sequence ID" value="NZ_CP058579.1"/>
</dbReference>
<dbReference type="Proteomes" id="UP000509626">
    <property type="component" value="Chromosome"/>
</dbReference>
<sequence length="316" mass="36614">MIDFGHLEAIRFCLDWRMDQEEEFPEQKVKYQKSENQWLVSIVRESYELSKFTRTSVNEAIKNYHRQIRTESETAGRLIDPANPVQISGGVLNSIKLKDEVEPQLNGFEDRIEQFGSEAVFGGHDEYEELAKAGLNYSRTILPRIRLFIHTYLWILWTHEALHQANRFGANLQSEHRFESFTTAAFPYIAHPPLIVATIACTTMIEEVGAEYINSYIDGKDYDRDHTSASSILTDLENKYAASDDFDINSIRSQVVESRDDVSHYVTKRDDVVNIDDFEEFYNSVIEGIELVDELLGELISRPTARFYKQIDEKYN</sequence>